<gene>
    <name evidence="3" type="ORF">Q4F19_00630</name>
</gene>
<comment type="caution">
    <text evidence="3">The sequence shown here is derived from an EMBL/GenBank/DDBJ whole genome shotgun (WGS) entry which is preliminary data.</text>
</comment>
<dbReference type="RefSeq" id="WP_303539209.1">
    <property type="nucleotide sequence ID" value="NZ_JAUOTP010000001.1"/>
</dbReference>
<dbReference type="SUPFAM" id="SSF53474">
    <property type="entry name" value="alpha/beta-Hydrolases"/>
    <property type="match status" value="1"/>
</dbReference>
<evidence type="ECO:0000313" key="4">
    <source>
        <dbReference type="Proteomes" id="UP001169764"/>
    </source>
</evidence>
<protein>
    <submittedName>
        <fullName evidence="3">Alpha/beta hydrolase fold domain-containing protein</fullName>
    </submittedName>
</protein>
<dbReference type="PROSITE" id="PS51318">
    <property type="entry name" value="TAT"/>
    <property type="match status" value="1"/>
</dbReference>
<dbReference type="PANTHER" id="PTHR48081">
    <property type="entry name" value="AB HYDROLASE SUPERFAMILY PROTEIN C4A8.06C"/>
    <property type="match status" value="1"/>
</dbReference>
<sequence>MQASRRDVMWAVAASALVAAAGTWPLGAVMPAAGDPFAGVDPEMIDDLRLVKDMIVSAENLAAFRARPPAVKAHPVPEPVIAKAPLEVRMIPGLPGQPPVRTLIFDGAPGRKARGALIWIHGGGYVAGSAGIGAALRVAAQEQGWLIVSPEYRLAPEARFPASLADNYAALKWVHDNADTLGVDRRRIAVGGSSAGGGHSAMLAIAARDRGEIPVAFQVLIYPMLDDRTASSRPARPGTGQFIWTPQANRFGWASLLGQAPGGAGAPAGAVPARVASVKGLPPAFIGVGTLDLFYDEDIAYAEALTLAGIGVDLAVVPAAFHAFDGVAPAARASRAFTERWLRDLSMALAA</sequence>
<dbReference type="Gene3D" id="3.40.50.1820">
    <property type="entry name" value="alpha/beta hydrolase"/>
    <property type="match status" value="1"/>
</dbReference>
<accession>A0ABT8Y3I9</accession>
<dbReference type="InterPro" id="IPR013094">
    <property type="entry name" value="AB_hydrolase_3"/>
</dbReference>
<dbReference type="GO" id="GO:0016787">
    <property type="term" value="F:hydrolase activity"/>
    <property type="evidence" value="ECO:0007669"/>
    <property type="project" value="UniProtKB-KW"/>
</dbReference>
<organism evidence="3 4">
    <name type="scientific">Sphingomonas natans</name>
    <dbReference type="NCBI Taxonomy" id="3063330"/>
    <lineage>
        <taxon>Bacteria</taxon>
        <taxon>Pseudomonadati</taxon>
        <taxon>Pseudomonadota</taxon>
        <taxon>Alphaproteobacteria</taxon>
        <taxon>Sphingomonadales</taxon>
        <taxon>Sphingomonadaceae</taxon>
        <taxon>Sphingomonas</taxon>
    </lineage>
</organism>
<evidence type="ECO:0000313" key="3">
    <source>
        <dbReference type="EMBL" id="MDO6412876.1"/>
    </source>
</evidence>
<reference evidence="3" key="1">
    <citation type="submission" date="2023-07" db="EMBL/GenBank/DDBJ databases">
        <authorList>
            <person name="Kim M."/>
        </authorList>
    </citation>
    <scope>NUCLEOTIDE SEQUENCE</scope>
    <source>
        <strain evidence="3">BIUV-7</strain>
    </source>
</reference>
<dbReference type="InterPro" id="IPR050300">
    <property type="entry name" value="GDXG_lipolytic_enzyme"/>
</dbReference>
<dbReference type="InterPro" id="IPR006311">
    <property type="entry name" value="TAT_signal"/>
</dbReference>
<feature type="domain" description="Alpha/beta hydrolase fold-3" evidence="2">
    <location>
        <begin position="117"/>
        <end position="324"/>
    </location>
</feature>
<proteinExistence type="predicted"/>
<dbReference type="EMBL" id="JAUOTP010000001">
    <property type="protein sequence ID" value="MDO6412876.1"/>
    <property type="molecule type" value="Genomic_DNA"/>
</dbReference>
<name>A0ABT8Y3I9_9SPHN</name>
<dbReference type="Proteomes" id="UP001169764">
    <property type="component" value="Unassembled WGS sequence"/>
</dbReference>
<keyword evidence="4" id="KW-1185">Reference proteome</keyword>
<evidence type="ECO:0000256" key="1">
    <source>
        <dbReference type="ARBA" id="ARBA00022801"/>
    </source>
</evidence>
<dbReference type="InterPro" id="IPR029058">
    <property type="entry name" value="AB_hydrolase_fold"/>
</dbReference>
<dbReference type="Pfam" id="PF07859">
    <property type="entry name" value="Abhydrolase_3"/>
    <property type="match status" value="1"/>
</dbReference>
<dbReference type="PANTHER" id="PTHR48081:SF8">
    <property type="entry name" value="ALPHA_BETA HYDROLASE FOLD-3 DOMAIN-CONTAINING PROTEIN-RELATED"/>
    <property type="match status" value="1"/>
</dbReference>
<evidence type="ECO:0000259" key="2">
    <source>
        <dbReference type="Pfam" id="PF07859"/>
    </source>
</evidence>
<keyword evidence="1 3" id="KW-0378">Hydrolase</keyword>